<dbReference type="AlphaFoldDB" id="W0HXU4"/>
<dbReference type="InterPro" id="IPR043142">
    <property type="entry name" value="PapC-like_C_sf"/>
</dbReference>
<evidence type="ECO:0000313" key="2">
    <source>
        <dbReference type="EMBL" id="AHF77342.1"/>
    </source>
</evidence>
<reference evidence="2 3" key="1">
    <citation type="journal article" date="2014" name="Genome Biol. Evol.">
        <title>Genome degeneration and adaptation in a nascent stage of symbiosis.</title>
        <authorList>
            <person name="Oakeson K.F."/>
            <person name="Gil R."/>
            <person name="Clayton A.L."/>
            <person name="Dunn D.M."/>
            <person name="von Niederhausern A.C."/>
            <person name="Hamil C."/>
            <person name="Aoyagi A."/>
            <person name="Duval B."/>
            <person name="Baca A."/>
            <person name="Silva F.J."/>
            <person name="Vallier A."/>
            <person name="Jackson D.G."/>
            <person name="Latorre A."/>
            <person name="Weiss R.B."/>
            <person name="Heddi A."/>
            <person name="Moya A."/>
            <person name="Dale C."/>
        </authorList>
    </citation>
    <scope>NUCLEOTIDE SEQUENCE [LARGE SCALE GENOMIC DNA]</scope>
    <source>
        <strain evidence="2 3">HS1</strain>
    </source>
</reference>
<proteinExistence type="predicted"/>
<evidence type="ECO:0000313" key="3">
    <source>
        <dbReference type="Proteomes" id="UP000019028"/>
    </source>
</evidence>
<dbReference type="HOGENOM" id="CLU_009120_6_0_6"/>
<dbReference type="PANTHER" id="PTHR30451">
    <property type="entry name" value="OUTER MEMBRANE USHER PROTEIN"/>
    <property type="match status" value="1"/>
</dbReference>
<dbReference type="GO" id="GO:0009279">
    <property type="term" value="C:cell outer membrane"/>
    <property type="evidence" value="ECO:0007669"/>
    <property type="project" value="TreeGrafter"/>
</dbReference>
<dbReference type="GO" id="GO:0009297">
    <property type="term" value="P:pilus assembly"/>
    <property type="evidence" value="ECO:0007669"/>
    <property type="project" value="InterPro"/>
</dbReference>
<dbReference type="PANTHER" id="PTHR30451:SF5">
    <property type="entry name" value="SLR0019 PROTEIN"/>
    <property type="match status" value="1"/>
</dbReference>
<dbReference type="Pfam" id="PF00577">
    <property type="entry name" value="Usher"/>
    <property type="match status" value="1"/>
</dbReference>
<dbReference type="GO" id="GO:0015473">
    <property type="term" value="F:fimbrial usher porin activity"/>
    <property type="evidence" value="ECO:0007669"/>
    <property type="project" value="InterPro"/>
</dbReference>
<dbReference type="RefSeq" id="WP_025422479.1">
    <property type="nucleotide sequence ID" value="NZ_CP006569.1"/>
</dbReference>
<dbReference type="KEGG" id="sod:Sant_2297"/>
<dbReference type="Gene3D" id="2.60.40.3110">
    <property type="match status" value="1"/>
</dbReference>
<sequence length="797" mass="86486">MGACRPGLLPLFILPPAIGADAPLLDVLPPPPSAAEANRRQQYPLGLIVNQADNGLIVPVTLAQGHFMLRAQDLRQAGLPAEKLTADWVDVSAMPEVQVHFDAQRQQLQLSVPPAWLPAQAFSHKRHAPRYPAKTSTGMVLNYDVYTARFYNGTLRTSAWNEWRLFGDDGFFSHDGVLQRSLSGTTSTRNGYIRYDTAWSNQNEDDALSWTVGDLITGAVSWSSSVRLGGVQIARDFALQPYRVTYPLPSFSGSAVVPTTVDMFVNGFKTNSESVQPGPWSLNNLPFVNGAGDAVIVTTDALGRQVVTTLPFYVSSTMLEPGLADFSVSAGALRKGYGTRSADYGEVVASGSYRRGITDWLTLETQAEGADSLALGGVGSQLRLGALGVVNHSWSHSLWQGQQGDQYGFGYRYNNRFFSVGTQHILRNARFGNLAIYDNGDNPLLRDTRWSLSRRSEQYNLTLSLARYGSLGAAYVAIRSAQGERTQLWNLSWSKSLWGDASLFVAGSYTPLQAGWSGALALVVPFGALSNASVGVERSPNGGMAQRLTLSSAMPSDGGLSWDVAYARQRRAQDYRQGMLGWRNPLMEIDGGIYGYGAENTVWNDLSGALVLMDGQVLAANGLNNSFALVKTGYPNVEVSYENQPAGVTNAKGYLLVPGVSAYYPGKYAINTLDLPPDITATQVEQRLTIRRQSGYTVNFGVKKLRAALVILHDGQGQPLPVATQLTRAGQPTEFVGWDGQAWLDNLSEENFITAQTPDGRRCQARLTLPGGEVYALRTYGPVRCPLNEPALGASNE</sequence>
<accession>W0HXU4</accession>
<name>W0HXU4_9GAMM</name>
<protein>
    <submittedName>
        <fullName evidence="2">Putative type I pili (Chaperone-usher pili assembly system)</fullName>
    </submittedName>
</protein>
<gene>
    <name evidence="2" type="ORF">Sant_2297</name>
</gene>
<dbReference type="OrthoDB" id="8587at2"/>
<dbReference type="EMBL" id="CP006569">
    <property type="protein sequence ID" value="AHF77342.1"/>
    <property type="molecule type" value="Genomic_DNA"/>
</dbReference>
<organism evidence="2 3">
    <name type="scientific">Sodalis praecaptivus</name>
    <dbReference type="NCBI Taxonomy" id="1239307"/>
    <lineage>
        <taxon>Bacteria</taxon>
        <taxon>Pseudomonadati</taxon>
        <taxon>Pseudomonadota</taxon>
        <taxon>Gammaproteobacteria</taxon>
        <taxon>Enterobacterales</taxon>
        <taxon>Bruguierivoracaceae</taxon>
        <taxon>Sodalis</taxon>
    </lineage>
</organism>
<feature type="domain" description="PapC-like C-terminal" evidence="1">
    <location>
        <begin position="712"/>
        <end position="770"/>
    </location>
</feature>
<keyword evidence="3" id="KW-1185">Reference proteome</keyword>
<dbReference type="InterPro" id="IPR000015">
    <property type="entry name" value="Fimb_usher"/>
</dbReference>
<dbReference type="Pfam" id="PF13953">
    <property type="entry name" value="PapC_C"/>
    <property type="match status" value="1"/>
</dbReference>
<dbReference type="Gene3D" id="2.60.40.2610">
    <property type="entry name" value="Outer membrane usher protein FimD, plug domain"/>
    <property type="match status" value="1"/>
</dbReference>
<evidence type="ECO:0000259" key="1">
    <source>
        <dbReference type="Pfam" id="PF13953"/>
    </source>
</evidence>
<dbReference type="Proteomes" id="UP000019028">
    <property type="component" value="Chromosome"/>
</dbReference>
<dbReference type="Gene3D" id="2.60.40.2070">
    <property type="match status" value="1"/>
</dbReference>
<dbReference type="PATRIC" id="fig|1239307.3.peg.2544"/>
<dbReference type="InterPro" id="IPR025949">
    <property type="entry name" value="PapC-like_C"/>
</dbReference>
<dbReference type="InterPro" id="IPR042186">
    <property type="entry name" value="FimD_plug_dom"/>
</dbReference>